<organism evidence="1 2">
    <name type="scientific">Paraburkholderia rhynchosiae</name>
    <dbReference type="NCBI Taxonomy" id="487049"/>
    <lineage>
        <taxon>Bacteria</taxon>
        <taxon>Pseudomonadati</taxon>
        <taxon>Pseudomonadota</taxon>
        <taxon>Betaproteobacteria</taxon>
        <taxon>Burkholderiales</taxon>
        <taxon>Burkholderiaceae</taxon>
        <taxon>Paraburkholderia</taxon>
    </lineage>
</organism>
<name>A0ACC7N6G3_9BURK</name>
<gene>
    <name evidence="1" type="ORF">PQR01_01885</name>
</gene>
<protein>
    <submittedName>
        <fullName evidence="1">Uncharacterized protein</fullName>
    </submittedName>
</protein>
<evidence type="ECO:0000313" key="2">
    <source>
        <dbReference type="Proteomes" id="UP001629235"/>
    </source>
</evidence>
<reference evidence="1 2" key="1">
    <citation type="journal article" date="2024" name="Chem. Sci.">
        <title>Discovery of megapolipeptins by genome mining of a Burkholderiales bacteria collection.</title>
        <authorList>
            <person name="Paulo B.S."/>
            <person name="Recchia M.J.J."/>
            <person name="Lee S."/>
            <person name="Fergusson C.H."/>
            <person name="Romanowski S.B."/>
            <person name="Hernandez A."/>
            <person name="Krull N."/>
            <person name="Liu D.Y."/>
            <person name="Cavanagh H."/>
            <person name="Bos A."/>
            <person name="Gray C.A."/>
            <person name="Murphy B.T."/>
            <person name="Linington R.G."/>
            <person name="Eustaquio A.S."/>
        </authorList>
    </citation>
    <scope>NUCLEOTIDE SEQUENCE [LARGE SCALE GENOMIC DNA]</scope>
    <source>
        <strain evidence="1 2">RL18-126-BIB-B</strain>
    </source>
</reference>
<accession>A0ACC7N6G3</accession>
<comment type="caution">
    <text evidence="1">The sequence shown here is derived from an EMBL/GenBank/DDBJ whole genome shotgun (WGS) entry which is preliminary data.</text>
</comment>
<evidence type="ECO:0000313" key="1">
    <source>
        <dbReference type="EMBL" id="MFM0102268.1"/>
    </source>
</evidence>
<proteinExistence type="predicted"/>
<sequence>MQPVIDKFCWLLRAAVLLLNAVDATTRAFYQKGIPGLTRDEYSFPGGHWRFTELDIYSLTFGVAAIFAPPATLPTDAIV</sequence>
<dbReference type="Proteomes" id="UP001629235">
    <property type="component" value="Unassembled WGS sequence"/>
</dbReference>
<dbReference type="EMBL" id="JAQQDW010000002">
    <property type="protein sequence ID" value="MFM0102268.1"/>
    <property type="molecule type" value="Genomic_DNA"/>
</dbReference>
<keyword evidence="2" id="KW-1185">Reference proteome</keyword>